<feature type="transmembrane region" description="Helical" evidence="1">
    <location>
        <begin position="194"/>
        <end position="212"/>
    </location>
</feature>
<keyword evidence="3" id="KW-1185">Reference proteome</keyword>
<gene>
    <name evidence="2" type="ORF">SAMN04488115_103350</name>
</gene>
<feature type="transmembrane region" description="Helical" evidence="1">
    <location>
        <begin position="98"/>
        <end position="131"/>
    </location>
</feature>
<reference evidence="2 3" key="1">
    <citation type="submission" date="2016-10" db="EMBL/GenBank/DDBJ databases">
        <authorList>
            <person name="de Groot N.N."/>
        </authorList>
    </citation>
    <scope>NUCLEOTIDE SEQUENCE [LARGE SCALE GENOMIC DNA]</scope>
    <source>
        <strain evidence="2 3">DSM 26656</strain>
    </source>
</reference>
<organism evidence="2 3">
    <name type="scientific">Bosea lathyri</name>
    <dbReference type="NCBI Taxonomy" id="1036778"/>
    <lineage>
        <taxon>Bacteria</taxon>
        <taxon>Pseudomonadati</taxon>
        <taxon>Pseudomonadota</taxon>
        <taxon>Alphaproteobacteria</taxon>
        <taxon>Hyphomicrobiales</taxon>
        <taxon>Boseaceae</taxon>
        <taxon>Bosea</taxon>
    </lineage>
</organism>
<proteinExistence type="predicted"/>
<feature type="transmembrane region" description="Helical" evidence="1">
    <location>
        <begin position="38"/>
        <end position="57"/>
    </location>
</feature>
<evidence type="ECO:0000313" key="3">
    <source>
        <dbReference type="Proteomes" id="UP000236743"/>
    </source>
</evidence>
<keyword evidence="1" id="KW-0812">Transmembrane</keyword>
<keyword evidence="1" id="KW-1133">Transmembrane helix</keyword>
<accession>A0A1H5XRT1</accession>
<feature type="transmembrane region" description="Helical" evidence="1">
    <location>
        <begin position="224"/>
        <end position="247"/>
    </location>
</feature>
<dbReference type="Proteomes" id="UP000236743">
    <property type="component" value="Unassembled WGS sequence"/>
</dbReference>
<protein>
    <submittedName>
        <fullName evidence="2">Uncharacterized protein</fullName>
    </submittedName>
</protein>
<name>A0A1H5XRT1_9HYPH</name>
<dbReference type="AlphaFoldDB" id="A0A1H5XRT1"/>
<keyword evidence="1" id="KW-0472">Membrane</keyword>
<evidence type="ECO:0000256" key="1">
    <source>
        <dbReference type="SAM" id="Phobius"/>
    </source>
</evidence>
<feature type="transmembrane region" description="Helical" evidence="1">
    <location>
        <begin position="152"/>
        <end position="174"/>
    </location>
</feature>
<dbReference type="EMBL" id="FNUY01000003">
    <property type="protein sequence ID" value="SEG14120.1"/>
    <property type="molecule type" value="Genomic_DNA"/>
</dbReference>
<evidence type="ECO:0000313" key="2">
    <source>
        <dbReference type="EMBL" id="SEG14120.1"/>
    </source>
</evidence>
<feature type="transmembrane region" description="Helical" evidence="1">
    <location>
        <begin position="69"/>
        <end position="92"/>
    </location>
</feature>
<sequence length="457" mass="49762">MPVVGALLFVAFGVVERAQVDPSASLFSDTSFSRLPDVWYPALIIFGCLHALGHLVCHRGELIPRALGTFLFLLPFAFLNLINAPVTFGMFVGTLLGVTLLGVTLIGIVIAVPVAIAAAGAFSGFLLFLPLYIASGLMMRDEPREIAVSWKAYIGGGIFAALVFSSAFGVFGPASTPRIGVGRSVIDPADLNAAWLYVSLAIALCCSGFCLGSMRFWEKRSRSAMWLLAIWFLAPVAVVITLTGSALEALASSPIYRTVVATEPLNRLSLFFREGAPRRSEPLHFKAGEWLMPRERLALVHYVNGSPFATRLMIRPRPEDVVTGEIEVSQLSRSPDDARASWLGTSACDLDKGRLLLLCQSDGPKARIRGTRSYFPQSSRVIEVDSESPARDMRYDAFWPQNCTVRLLDVGSLGFSAEFKINCAQRLSWRQIAIGVENDLASSYRRKSGSAEQSASQ</sequence>